<organism evidence="1 2">
    <name type="scientific">Dissulfuribacter thermophilus</name>
    <dbReference type="NCBI Taxonomy" id="1156395"/>
    <lineage>
        <taxon>Bacteria</taxon>
        <taxon>Pseudomonadati</taxon>
        <taxon>Thermodesulfobacteriota</taxon>
        <taxon>Dissulfuribacteria</taxon>
        <taxon>Dissulfuribacterales</taxon>
        <taxon>Dissulfuribacteraceae</taxon>
        <taxon>Dissulfuribacter</taxon>
    </lineage>
</organism>
<name>A0A1B9F5N1_9BACT</name>
<evidence type="ECO:0000313" key="1">
    <source>
        <dbReference type="EMBL" id="OCC15071.1"/>
    </source>
</evidence>
<proteinExistence type="predicted"/>
<dbReference type="AlphaFoldDB" id="A0A1B9F5N1"/>
<dbReference type="Proteomes" id="UP000093080">
    <property type="component" value="Unassembled WGS sequence"/>
</dbReference>
<sequence>MGVDLPRGAEFNKKFLEDENWLDTLDQDVDIVGVKAASFF</sequence>
<comment type="caution">
    <text evidence="1">The sequence shown here is derived from an EMBL/GenBank/DDBJ whole genome shotgun (WGS) entry which is preliminary data.</text>
</comment>
<evidence type="ECO:0000313" key="2">
    <source>
        <dbReference type="Proteomes" id="UP000093080"/>
    </source>
</evidence>
<accession>A0A1B9F5N1</accession>
<dbReference type="EMBL" id="MAGO01000007">
    <property type="protein sequence ID" value="OCC15071.1"/>
    <property type="molecule type" value="Genomic_DNA"/>
</dbReference>
<keyword evidence="2" id="KW-1185">Reference proteome</keyword>
<gene>
    <name evidence="1" type="ORF">DBT_1557</name>
</gene>
<protein>
    <submittedName>
        <fullName evidence="1">Uncharacterized protein</fullName>
    </submittedName>
</protein>
<reference evidence="1 2" key="1">
    <citation type="submission" date="2016-06" db="EMBL/GenBank/DDBJ databases">
        <title>Respiratory ammonification of nitrate coupled to the oxidation of elemental sulfur in deep-sea autotrophic thermophilic bacteria.</title>
        <authorList>
            <person name="Slobodkina G.B."/>
            <person name="Mardanov A.V."/>
            <person name="Ravin N.V."/>
            <person name="Frolova A.A."/>
            <person name="Viryasiv M.B."/>
            <person name="Chernyh N.A."/>
            <person name="Bonch-Osmolovskaya E.A."/>
            <person name="Slobodkin A.I."/>
        </authorList>
    </citation>
    <scope>NUCLEOTIDE SEQUENCE [LARGE SCALE GENOMIC DNA]</scope>
    <source>
        <strain evidence="1 2">S69</strain>
    </source>
</reference>